<evidence type="ECO:0000259" key="4">
    <source>
        <dbReference type="PROSITE" id="PS01124"/>
    </source>
</evidence>
<dbReference type="InterPro" id="IPR018062">
    <property type="entry name" value="HTH_AraC-typ_CS"/>
</dbReference>
<keyword evidence="1" id="KW-0805">Transcription regulation</keyword>
<dbReference type="PANTHER" id="PTHR43280:SF10">
    <property type="entry name" value="REGULATORY PROTEIN POCR"/>
    <property type="match status" value="1"/>
</dbReference>
<dbReference type="GO" id="GO:0003700">
    <property type="term" value="F:DNA-binding transcription factor activity"/>
    <property type="evidence" value="ECO:0007669"/>
    <property type="project" value="InterPro"/>
</dbReference>
<dbReference type="InterPro" id="IPR018060">
    <property type="entry name" value="HTH_AraC"/>
</dbReference>
<dbReference type="Gene3D" id="1.10.10.60">
    <property type="entry name" value="Homeodomain-like"/>
    <property type="match status" value="2"/>
</dbReference>
<sequence>MSRLSTRLHVLNDIFVSYCSYPIFPFPTSHHPAFHSHSDDEMLIVRSGDIIAMTPNSYLSHKGPCVLFYKKQCPHAQINREGSSYERYCIRFNRNTIAEFFPDWSLFAYFSREESFLLPLSEAEAERLVTAANLLYQCPRSDEQNIRQRLLLCYLFAEATEIGQLRDSSPPVHFYLTAVTQYIADHIKEKLTIDRIASEFYIGRTKLIRDFREFFSMSISQYITMERLARARMLLQSGESVLTAAEECGFVDSAYFIRVFRKYYDITPAMYRRQCSENP</sequence>
<evidence type="ECO:0000313" key="5">
    <source>
        <dbReference type="EMBL" id="MBC8543602.1"/>
    </source>
</evidence>
<organism evidence="5 6">
    <name type="scientific">Bianquea renquensis</name>
    <dbReference type="NCBI Taxonomy" id="2763661"/>
    <lineage>
        <taxon>Bacteria</taxon>
        <taxon>Bacillati</taxon>
        <taxon>Bacillota</taxon>
        <taxon>Clostridia</taxon>
        <taxon>Eubacteriales</taxon>
        <taxon>Bianqueaceae</taxon>
        <taxon>Bianquea</taxon>
    </lineage>
</organism>
<feature type="domain" description="HTH araC/xylS-type" evidence="4">
    <location>
        <begin position="177"/>
        <end position="274"/>
    </location>
</feature>
<dbReference type="SUPFAM" id="SSF46689">
    <property type="entry name" value="Homeodomain-like"/>
    <property type="match status" value="2"/>
</dbReference>
<dbReference type="PANTHER" id="PTHR43280">
    <property type="entry name" value="ARAC-FAMILY TRANSCRIPTIONAL REGULATOR"/>
    <property type="match status" value="1"/>
</dbReference>
<dbReference type="InterPro" id="IPR009057">
    <property type="entry name" value="Homeodomain-like_sf"/>
</dbReference>
<dbReference type="PROSITE" id="PS01124">
    <property type="entry name" value="HTH_ARAC_FAMILY_2"/>
    <property type="match status" value="1"/>
</dbReference>
<keyword evidence="2" id="KW-0238">DNA-binding</keyword>
<dbReference type="Pfam" id="PF12833">
    <property type="entry name" value="HTH_18"/>
    <property type="match status" value="1"/>
</dbReference>
<evidence type="ECO:0000256" key="2">
    <source>
        <dbReference type="ARBA" id="ARBA00023125"/>
    </source>
</evidence>
<comment type="caution">
    <text evidence="5">The sequence shown here is derived from an EMBL/GenBank/DDBJ whole genome shotgun (WGS) entry which is preliminary data.</text>
</comment>
<dbReference type="GO" id="GO:0043565">
    <property type="term" value="F:sequence-specific DNA binding"/>
    <property type="evidence" value="ECO:0007669"/>
    <property type="project" value="InterPro"/>
</dbReference>
<dbReference type="EMBL" id="JACRSQ010000010">
    <property type="protein sequence ID" value="MBC8543602.1"/>
    <property type="molecule type" value="Genomic_DNA"/>
</dbReference>
<evidence type="ECO:0000313" key="6">
    <source>
        <dbReference type="Proteomes" id="UP000657006"/>
    </source>
</evidence>
<accession>A0A926HXB6</accession>
<dbReference type="InterPro" id="IPR020449">
    <property type="entry name" value="Tscrpt_reg_AraC-type_HTH"/>
</dbReference>
<protein>
    <submittedName>
        <fullName evidence="5">Helix-turn-helix transcriptional regulator</fullName>
    </submittedName>
</protein>
<name>A0A926HXB6_9FIRM</name>
<keyword evidence="6" id="KW-1185">Reference proteome</keyword>
<dbReference type="SUPFAM" id="SSF51215">
    <property type="entry name" value="Regulatory protein AraC"/>
    <property type="match status" value="1"/>
</dbReference>
<evidence type="ECO:0000256" key="3">
    <source>
        <dbReference type="ARBA" id="ARBA00023163"/>
    </source>
</evidence>
<dbReference type="AlphaFoldDB" id="A0A926HXB6"/>
<dbReference type="Proteomes" id="UP000657006">
    <property type="component" value="Unassembled WGS sequence"/>
</dbReference>
<dbReference type="SMART" id="SM00342">
    <property type="entry name" value="HTH_ARAC"/>
    <property type="match status" value="1"/>
</dbReference>
<reference evidence="5" key="1">
    <citation type="submission" date="2020-08" db="EMBL/GenBank/DDBJ databases">
        <title>Genome public.</title>
        <authorList>
            <person name="Liu C."/>
            <person name="Sun Q."/>
        </authorList>
    </citation>
    <scope>NUCLEOTIDE SEQUENCE</scope>
    <source>
        <strain evidence="5">NSJ-32</strain>
    </source>
</reference>
<dbReference type="RefSeq" id="WP_249289710.1">
    <property type="nucleotide sequence ID" value="NZ_JACRSQ010000010.1"/>
</dbReference>
<dbReference type="InterPro" id="IPR037923">
    <property type="entry name" value="HTH-like"/>
</dbReference>
<proteinExistence type="predicted"/>
<gene>
    <name evidence="5" type="ORF">H8730_08605</name>
</gene>
<dbReference type="PROSITE" id="PS00041">
    <property type="entry name" value="HTH_ARAC_FAMILY_1"/>
    <property type="match status" value="1"/>
</dbReference>
<evidence type="ECO:0000256" key="1">
    <source>
        <dbReference type="ARBA" id="ARBA00023015"/>
    </source>
</evidence>
<dbReference type="PRINTS" id="PR00032">
    <property type="entry name" value="HTHARAC"/>
</dbReference>
<keyword evidence="3" id="KW-0804">Transcription</keyword>